<comment type="miscellaneous">
    <text evidence="5">In the reaction, the free carboxyl group of octanoic acid is attached via an amide linkage to the epsilon-amino group of a specific lysine residue of lipoyl domains of lipoate-dependent enzymes.</text>
</comment>
<evidence type="ECO:0000256" key="9">
    <source>
        <dbReference type="PIRSR" id="PIRSR016262-3"/>
    </source>
</evidence>
<dbReference type="OrthoDB" id="9787061at2"/>
<comment type="subcellular location">
    <subcellularLocation>
        <location evidence="5">Cytoplasm</location>
    </subcellularLocation>
</comment>
<dbReference type="HAMAP" id="MF_00013">
    <property type="entry name" value="LipB"/>
    <property type="match status" value="1"/>
</dbReference>
<evidence type="ECO:0000259" key="10">
    <source>
        <dbReference type="PROSITE" id="PS51733"/>
    </source>
</evidence>
<dbReference type="InterPro" id="IPR020605">
    <property type="entry name" value="Octanoyltransferase_CS"/>
</dbReference>
<gene>
    <name evidence="5" type="primary">lipB</name>
    <name evidence="11" type="ORF">CVS30_10365</name>
</gene>
<dbReference type="PANTHER" id="PTHR10993">
    <property type="entry name" value="OCTANOYLTRANSFERASE"/>
    <property type="match status" value="1"/>
</dbReference>
<reference evidence="11 12" key="1">
    <citation type="submission" date="2018-05" db="EMBL/GenBank/DDBJ databases">
        <title>Genetic diversity of glacier-inhabiting Cryobacterium bacteria in China and description of Cryobacterium mengkeensis sp. nov. and Arthrobacter glacialis sp. nov.</title>
        <authorList>
            <person name="Liu Q."/>
            <person name="Xin Y.-H."/>
        </authorList>
    </citation>
    <scope>NUCLEOTIDE SEQUENCE [LARGE SCALE GENOMIC DNA]</scope>
    <source>
        <strain evidence="11 12">B7</strain>
    </source>
</reference>
<sequence>MSVQFTELGFEPNFIDYVSAWDQQRAIHASVVAGTATNTVLLLEHAAVYTAGKRTEDHERPFDGTPVVNVDRGGKLTWHGPGQLVMYPIVHLADVRGIRAYVHALEDIIIEVLAHFGVDGLRVEGRAGIWLLADAKGPDRKIAAIGIRVHEGVTMHGIAINVNNSLAPYAQIIACGIQDAGTTTLQAETGLAVTPKDIAPLVQAATARILAPLVTDIQAESSTVTPNAEGVLS</sequence>
<dbReference type="GO" id="GO:0009249">
    <property type="term" value="P:protein lipoylation"/>
    <property type="evidence" value="ECO:0007669"/>
    <property type="project" value="InterPro"/>
</dbReference>
<dbReference type="Pfam" id="PF21948">
    <property type="entry name" value="LplA-B_cat"/>
    <property type="match status" value="1"/>
</dbReference>
<feature type="active site" description="Acyl-thioester intermediate" evidence="5 7">
    <location>
        <position position="175"/>
    </location>
</feature>
<dbReference type="Gene3D" id="3.30.930.10">
    <property type="entry name" value="Bira Bifunctional Protein, Domain 2"/>
    <property type="match status" value="1"/>
</dbReference>
<dbReference type="GO" id="GO:0016874">
    <property type="term" value="F:ligase activity"/>
    <property type="evidence" value="ECO:0007669"/>
    <property type="project" value="UniProtKB-KW"/>
</dbReference>
<dbReference type="SUPFAM" id="SSF55681">
    <property type="entry name" value="Class II aaRS and biotin synthetases"/>
    <property type="match status" value="1"/>
</dbReference>
<dbReference type="CDD" id="cd16444">
    <property type="entry name" value="LipB"/>
    <property type="match status" value="1"/>
</dbReference>
<feature type="site" description="Lowers pKa of active site Cys" evidence="5 9">
    <location>
        <position position="141"/>
    </location>
</feature>
<keyword evidence="5" id="KW-0963">Cytoplasm</keyword>
<comment type="similarity">
    <text evidence="5 6">Belongs to the LipB family.</text>
</comment>
<accession>A0A2V5IP00</accession>
<protein>
    <recommendedName>
        <fullName evidence="5 6">Octanoyltransferase</fullName>
        <ecNumber evidence="5 6">2.3.1.181</ecNumber>
    </recommendedName>
    <alternativeName>
        <fullName evidence="5">Lipoate-protein ligase B</fullName>
    </alternativeName>
    <alternativeName>
        <fullName evidence="5">Lipoyl/octanoyl transferase</fullName>
    </alternativeName>
    <alternativeName>
        <fullName evidence="5">Octanoyl-[acyl-carrier-protein]-protein N-octanoyltransferase</fullName>
    </alternativeName>
</protein>
<name>A0A2V5IP00_9MICC</name>
<feature type="binding site" evidence="5 8">
    <location>
        <begin position="144"/>
        <end position="146"/>
    </location>
    <ligand>
        <name>substrate</name>
    </ligand>
</feature>
<dbReference type="EMBL" id="QJVC01000009">
    <property type="protein sequence ID" value="PYI38328.1"/>
    <property type="molecule type" value="Genomic_DNA"/>
</dbReference>
<dbReference type="NCBIfam" id="NF010925">
    <property type="entry name" value="PRK14345.1"/>
    <property type="match status" value="1"/>
</dbReference>
<proteinExistence type="inferred from homology"/>
<evidence type="ECO:0000313" key="12">
    <source>
        <dbReference type="Proteomes" id="UP000247980"/>
    </source>
</evidence>
<keyword evidence="2 5" id="KW-0808">Transferase</keyword>
<comment type="function">
    <text evidence="4 5 6">Catalyzes the transfer of endogenously produced octanoic acid from octanoyl-acyl-carrier-protein onto the lipoyl domains of lipoate-dependent enzymes. Lipoyl-ACP can also act as a substrate although octanoyl-ACP is likely to be the physiological substrate.</text>
</comment>
<evidence type="ECO:0000256" key="5">
    <source>
        <dbReference type="HAMAP-Rule" id="MF_00013"/>
    </source>
</evidence>
<dbReference type="InterPro" id="IPR000544">
    <property type="entry name" value="Octanoyltransferase"/>
</dbReference>
<evidence type="ECO:0000256" key="6">
    <source>
        <dbReference type="PIRNR" id="PIRNR016262"/>
    </source>
</evidence>
<comment type="pathway">
    <text evidence="1 5 6">Protein modification; protein lipoylation via endogenous pathway; protein N(6)-(lipoyl)lysine from octanoyl-[acyl-carrier-protein]: step 1/2.</text>
</comment>
<feature type="binding site" evidence="5 8">
    <location>
        <begin position="157"/>
        <end position="159"/>
    </location>
    <ligand>
        <name>substrate</name>
    </ligand>
</feature>
<feature type="binding site" evidence="5 8">
    <location>
        <begin position="72"/>
        <end position="79"/>
    </location>
    <ligand>
        <name>substrate</name>
    </ligand>
</feature>
<keyword evidence="11" id="KW-0436">Ligase</keyword>
<evidence type="ECO:0000313" key="11">
    <source>
        <dbReference type="EMBL" id="PYI38328.1"/>
    </source>
</evidence>
<feature type="domain" description="BPL/LPL catalytic" evidence="10">
    <location>
        <begin position="34"/>
        <end position="214"/>
    </location>
</feature>
<dbReference type="NCBIfam" id="TIGR00214">
    <property type="entry name" value="lipB"/>
    <property type="match status" value="1"/>
</dbReference>
<dbReference type="PROSITE" id="PS51733">
    <property type="entry name" value="BPL_LPL_CATALYTIC"/>
    <property type="match status" value="1"/>
</dbReference>
<dbReference type="AlphaFoldDB" id="A0A2V5IP00"/>
<evidence type="ECO:0000256" key="8">
    <source>
        <dbReference type="PIRSR" id="PIRSR016262-2"/>
    </source>
</evidence>
<organism evidence="11 12">
    <name type="scientific">Arthrobacter psychrolactophilus</name>
    <dbReference type="NCBI Taxonomy" id="92442"/>
    <lineage>
        <taxon>Bacteria</taxon>
        <taxon>Bacillati</taxon>
        <taxon>Actinomycetota</taxon>
        <taxon>Actinomycetes</taxon>
        <taxon>Micrococcales</taxon>
        <taxon>Micrococcaceae</taxon>
        <taxon>Arthrobacter</taxon>
    </lineage>
</organism>
<dbReference type="PROSITE" id="PS01313">
    <property type="entry name" value="LIPB"/>
    <property type="match status" value="1"/>
</dbReference>
<dbReference type="UniPathway" id="UPA00538">
    <property type="reaction ID" value="UER00592"/>
</dbReference>
<dbReference type="InterPro" id="IPR004143">
    <property type="entry name" value="BPL_LPL_catalytic"/>
</dbReference>
<evidence type="ECO:0000256" key="1">
    <source>
        <dbReference type="ARBA" id="ARBA00004821"/>
    </source>
</evidence>
<dbReference type="PIRSF" id="PIRSF016262">
    <property type="entry name" value="LPLase"/>
    <property type="match status" value="1"/>
</dbReference>
<evidence type="ECO:0000256" key="4">
    <source>
        <dbReference type="ARBA" id="ARBA00024732"/>
    </source>
</evidence>
<dbReference type="PANTHER" id="PTHR10993:SF7">
    <property type="entry name" value="LIPOYLTRANSFERASE 2, MITOCHONDRIAL-RELATED"/>
    <property type="match status" value="1"/>
</dbReference>
<evidence type="ECO:0000256" key="7">
    <source>
        <dbReference type="PIRSR" id="PIRSR016262-1"/>
    </source>
</evidence>
<keyword evidence="3 5" id="KW-0012">Acyltransferase</keyword>
<dbReference type="GO" id="GO:0033819">
    <property type="term" value="F:lipoyl(octanoyl) transferase activity"/>
    <property type="evidence" value="ECO:0007669"/>
    <property type="project" value="UniProtKB-EC"/>
</dbReference>
<dbReference type="Proteomes" id="UP000247980">
    <property type="component" value="Unassembled WGS sequence"/>
</dbReference>
<dbReference type="EC" id="2.3.1.181" evidence="5 6"/>
<keyword evidence="12" id="KW-1185">Reference proteome</keyword>
<evidence type="ECO:0000256" key="2">
    <source>
        <dbReference type="ARBA" id="ARBA00022679"/>
    </source>
</evidence>
<evidence type="ECO:0000256" key="3">
    <source>
        <dbReference type="ARBA" id="ARBA00023315"/>
    </source>
</evidence>
<comment type="catalytic activity">
    <reaction evidence="5 6">
        <text>octanoyl-[ACP] + L-lysyl-[protein] = N(6)-octanoyl-L-lysyl-[protein] + holo-[ACP] + H(+)</text>
        <dbReference type="Rhea" id="RHEA:17665"/>
        <dbReference type="Rhea" id="RHEA-COMP:9636"/>
        <dbReference type="Rhea" id="RHEA-COMP:9685"/>
        <dbReference type="Rhea" id="RHEA-COMP:9752"/>
        <dbReference type="Rhea" id="RHEA-COMP:9928"/>
        <dbReference type="ChEBI" id="CHEBI:15378"/>
        <dbReference type="ChEBI" id="CHEBI:29969"/>
        <dbReference type="ChEBI" id="CHEBI:64479"/>
        <dbReference type="ChEBI" id="CHEBI:78463"/>
        <dbReference type="ChEBI" id="CHEBI:78809"/>
        <dbReference type="EC" id="2.3.1.181"/>
    </reaction>
</comment>
<comment type="caution">
    <text evidence="11">The sequence shown here is derived from an EMBL/GenBank/DDBJ whole genome shotgun (WGS) entry which is preliminary data.</text>
</comment>
<dbReference type="GO" id="GO:0005737">
    <property type="term" value="C:cytoplasm"/>
    <property type="evidence" value="ECO:0007669"/>
    <property type="project" value="UniProtKB-SubCell"/>
</dbReference>
<dbReference type="InterPro" id="IPR045864">
    <property type="entry name" value="aa-tRNA-synth_II/BPL/LPL"/>
</dbReference>